<proteinExistence type="predicted"/>
<reference evidence="2" key="1">
    <citation type="journal article" date="2019" name="Int. J. Syst. Evol. Microbiol.">
        <title>The Global Catalogue of Microorganisms (GCM) 10K type strain sequencing project: providing services to taxonomists for standard genome sequencing and annotation.</title>
        <authorList>
            <consortium name="The Broad Institute Genomics Platform"/>
            <consortium name="The Broad Institute Genome Sequencing Center for Infectious Disease"/>
            <person name="Wu L."/>
            <person name="Ma J."/>
        </authorList>
    </citation>
    <scope>NUCLEOTIDE SEQUENCE [LARGE SCALE GENOMIC DNA]</scope>
    <source>
        <strain evidence="2">CCM 4175</strain>
    </source>
</reference>
<dbReference type="EMBL" id="BMCB01000004">
    <property type="protein sequence ID" value="GGA87223.1"/>
    <property type="molecule type" value="Genomic_DNA"/>
</dbReference>
<organism evidence="1 2">
    <name type="scientific">Staphylococcus muscae</name>
    <dbReference type="NCBI Taxonomy" id="1294"/>
    <lineage>
        <taxon>Bacteria</taxon>
        <taxon>Bacillati</taxon>
        <taxon>Bacillota</taxon>
        <taxon>Bacilli</taxon>
        <taxon>Bacillales</taxon>
        <taxon>Staphylococcaceae</taxon>
        <taxon>Staphylococcus</taxon>
    </lineage>
</organism>
<evidence type="ECO:0000313" key="1">
    <source>
        <dbReference type="EMBL" id="GGA87223.1"/>
    </source>
</evidence>
<keyword evidence="2" id="KW-1185">Reference proteome</keyword>
<sequence length="51" mass="6042">MSRTQAMRKIAPHTNLISQIAGYKRIVWPAFFLQYVSYIFDITTKCRVYLT</sequence>
<comment type="caution">
    <text evidence="1">The sequence shown here is derived from an EMBL/GenBank/DDBJ whole genome shotgun (WGS) entry which is preliminary data.</text>
</comment>
<accession>A0ABQ1HRH6</accession>
<gene>
    <name evidence="1" type="ORF">GCM10007183_09200</name>
</gene>
<evidence type="ECO:0000313" key="2">
    <source>
        <dbReference type="Proteomes" id="UP000652995"/>
    </source>
</evidence>
<protein>
    <submittedName>
        <fullName evidence="1">Uncharacterized protein</fullName>
    </submittedName>
</protein>
<name>A0ABQ1HRH6_9STAP</name>
<dbReference type="Proteomes" id="UP000652995">
    <property type="component" value="Unassembled WGS sequence"/>
</dbReference>